<evidence type="ECO:0000256" key="1">
    <source>
        <dbReference type="SAM" id="MobiDB-lite"/>
    </source>
</evidence>
<feature type="compositionally biased region" description="Basic and acidic residues" evidence="1">
    <location>
        <begin position="28"/>
        <end position="38"/>
    </location>
</feature>
<dbReference type="GeneID" id="23462961"/>
<sequence>MNTLDNYGRGQEALQTGPPFALACPLWDRPHGAPDGERAAMGQKDAPSKGNPTDRPAPRPSPTKRIKKRKDQQNHQKKGMDTFFGARPVAAPFGPRTMAPRLGVGGAPAAVPFAASTATPLVGTALAMRSQSSQTSTATDPLEAAYRFLAANGALAAAEVRETPWPDALKPVAKDVEVGPRGGGFYYKIHPDGHKTKVYLKKKQRQDCKDGVLLGAGTTCPAAKITGYRERGTTRAEEAAITAVAFMGAQQQRQQQRRGRAPS</sequence>
<feature type="compositionally biased region" description="Basic and acidic residues" evidence="1">
    <location>
        <begin position="71"/>
        <end position="80"/>
    </location>
</feature>
<name>A0A0B5J369_9VIRU</name>
<protein>
    <submittedName>
        <fullName evidence="2">Uncharacterized protein</fullName>
    </submittedName>
</protein>
<dbReference type="EMBL" id="KP136319">
    <property type="protein sequence ID" value="AJF98044.1"/>
    <property type="molecule type" value="Genomic_DNA"/>
</dbReference>
<dbReference type="KEGG" id="vg:23462961"/>
<proteinExistence type="predicted"/>
<organism evidence="2 3">
    <name type="scientific">Pandoravirus inopinatum</name>
    <dbReference type="NCBI Taxonomy" id="1605721"/>
    <lineage>
        <taxon>Viruses</taxon>
        <taxon>Pandoravirus</taxon>
    </lineage>
</organism>
<dbReference type="Proteomes" id="UP000202511">
    <property type="component" value="Segment"/>
</dbReference>
<feature type="region of interest" description="Disordered" evidence="1">
    <location>
        <begin position="1"/>
        <end position="83"/>
    </location>
</feature>
<reference evidence="2 3" key="1">
    <citation type="journal article" date="2015" name="Parasitol. Res.">
        <title>Viruses in close associations with free-living amoebae.</title>
        <authorList>
            <person name="Scheid P."/>
        </authorList>
    </citation>
    <scope>NUCLEOTIDE SEQUENCE [LARGE SCALE GENOMIC DNA]</scope>
    <source>
        <strain evidence="2">KlaHel</strain>
    </source>
</reference>
<accession>A0A0B5J369</accession>
<dbReference type="RefSeq" id="YP_009120279.1">
    <property type="nucleotide sequence ID" value="NC_026440.1"/>
</dbReference>
<evidence type="ECO:0000313" key="2">
    <source>
        <dbReference type="EMBL" id="AJF98044.1"/>
    </source>
</evidence>
<evidence type="ECO:0000313" key="3">
    <source>
        <dbReference type="Proteomes" id="UP000202511"/>
    </source>
</evidence>